<dbReference type="GO" id="GO:0000428">
    <property type="term" value="C:DNA-directed RNA polymerase complex"/>
    <property type="evidence" value="ECO:0007669"/>
    <property type="project" value="UniProtKB-KW"/>
</dbReference>
<dbReference type="CDD" id="cd06928">
    <property type="entry name" value="RNAP_alpha_NTD"/>
    <property type="match status" value="1"/>
</dbReference>
<comment type="subunit">
    <text evidence="11">Homodimer. The RNAP catalytic core consists of 2 alpha, 1 beta, 1 beta' and 1 omega subunit. When a sigma factor is associated with the core the holoenzyme is formed, which can initiate transcription.</text>
</comment>
<evidence type="ECO:0000256" key="11">
    <source>
        <dbReference type="HAMAP-Rule" id="MF_00059"/>
    </source>
</evidence>
<dbReference type="GO" id="GO:0003677">
    <property type="term" value="F:DNA binding"/>
    <property type="evidence" value="ECO:0007669"/>
    <property type="project" value="UniProtKB-UniRule"/>
</dbReference>
<dbReference type="NCBIfam" id="NF003519">
    <property type="entry name" value="PRK05182.2-5"/>
    <property type="match status" value="1"/>
</dbReference>
<dbReference type="Pfam" id="PF03118">
    <property type="entry name" value="RNA_pol_A_CTD"/>
    <property type="match status" value="1"/>
</dbReference>
<dbReference type="Gene3D" id="1.10.150.20">
    <property type="entry name" value="5' to 3' exonuclease, C-terminal subdomain"/>
    <property type="match status" value="1"/>
</dbReference>
<dbReference type="HAMAP" id="MF_00059">
    <property type="entry name" value="RNApol_bact_RpoA"/>
    <property type="match status" value="1"/>
</dbReference>
<name>A0A0D5ZJN4_9BACT</name>
<evidence type="ECO:0000256" key="6">
    <source>
        <dbReference type="ARBA" id="ARBA00022695"/>
    </source>
</evidence>
<feature type="domain" description="DNA-directed RNA polymerase RpoA/D/Rpb3-type" evidence="12">
    <location>
        <begin position="22"/>
        <end position="249"/>
    </location>
</feature>
<dbReference type="Pfam" id="PF01000">
    <property type="entry name" value="RNA_pol_A_bac"/>
    <property type="match status" value="1"/>
</dbReference>
<dbReference type="InterPro" id="IPR011260">
    <property type="entry name" value="RNAP_asu_C"/>
</dbReference>
<reference evidence="13 14" key="1">
    <citation type="journal article" date="2015" name="Genome Announc.">
        <title>Complete Genome Sequence of Mycoplasma meleagridis, a Possible Emerging Pathogen in Chickens.</title>
        <authorList>
            <person name="Abolnik C."/>
        </authorList>
    </citation>
    <scope>NUCLEOTIDE SEQUENCE [LARGE SCALE GENOMIC DNA]</scope>
    <source>
        <strain evidence="13 14">B2096 8B</strain>
    </source>
</reference>
<dbReference type="NCBIfam" id="TIGR02027">
    <property type="entry name" value="rpoA"/>
    <property type="match status" value="1"/>
</dbReference>
<dbReference type="GO" id="GO:0005737">
    <property type="term" value="C:cytoplasm"/>
    <property type="evidence" value="ECO:0007669"/>
    <property type="project" value="UniProtKB-ARBA"/>
</dbReference>
<comment type="domain">
    <text evidence="11">The N-terminal domain is essential for RNAP assembly and basal transcription, whereas the C-terminal domain is involved in interaction with transcriptional regulators and with upstream promoter elements.</text>
</comment>
<evidence type="ECO:0000256" key="9">
    <source>
        <dbReference type="ARBA" id="ARBA00033070"/>
    </source>
</evidence>
<dbReference type="Gene3D" id="3.30.1360.10">
    <property type="entry name" value="RNA polymerase, RBP11-like subunit"/>
    <property type="match status" value="1"/>
</dbReference>
<dbReference type="InterPro" id="IPR036603">
    <property type="entry name" value="RBP11-like"/>
</dbReference>
<dbReference type="AlphaFoldDB" id="A0A0D5ZJN4"/>
<accession>A0A0D5ZJN4</accession>
<comment type="function">
    <text evidence="11">DNA-dependent RNA polymerase catalyzes the transcription of DNA into RNA using the four ribonucleoside triphosphates as substrates.</text>
</comment>
<dbReference type="SUPFAM" id="SSF47789">
    <property type="entry name" value="C-terminal domain of RNA polymerase alpha subunit"/>
    <property type="match status" value="1"/>
</dbReference>
<dbReference type="SUPFAM" id="SSF56553">
    <property type="entry name" value="Insert subdomain of RNA polymerase alpha subunit"/>
    <property type="match status" value="1"/>
</dbReference>
<evidence type="ECO:0000256" key="5">
    <source>
        <dbReference type="ARBA" id="ARBA00022679"/>
    </source>
</evidence>
<keyword evidence="6 11" id="KW-0548">Nucleotidyltransferase</keyword>
<dbReference type="InterPro" id="IPR011263">
    <property type="entry name" value="DNA-dir_RNA_pol_RpoA/D/Rpb3"/>
</dbReference>
<dbReference type="Gene3D" id="2.170.120.12">
    <property type="entry name" value="DNA-directed RNA polymerase, insert domain"/>
    <property type="match status" value="1"/>
</dbReference>
<evidence type="ECO:0000313" key="14">
    <source>
        <dbReference type="Proteomes" id="UP000032722"/>
    </source>
</evidence>
<evidence type="ECO:0000256" key="2">
    <source>
        <dbReference type="ARBA" id="ARBA00012418"/>
    </source>
</evidence>
<organism evidence="13 14">
    <name type="scientific">Mycoplasmopsis gallinacea</name>
    <dbReference type="NCBI Taxonomy" id="29556"/>
    <lineage>
        <taxon>Bacteria</taxon>
        <taxon>Bacillati</taxon>
        <taxon>Mycoplasmatota</taxon>
        <taxon>Mycoplasmoidales</taxon>
        <taxon>Metamycoplasmataceae</taxon>
        <taxon>Mycoplasmopsis</taxon>
    </lineage>
</organism>
<evidence type="ECO:0000256" key="4">
    <source>
        <dbReference type="ARBA" id="ARBA00022478"/>
    </source>
</evidence>
<evidence type="ECO:0000256" key="3">
    <source>
        <dbReference type="ARBA" id="ARBA00015972"/>
    </source>
</evidence>
<dbReference type="Proteomes" id="UP000032722">
    <property type="component" value="Chromosome"/>
</dbReference>
<evidence type="ECO:0000313" key="13">
    <source>
        <dbReference type="EMBL" id="AKA49981.1"/>
    </source>
</evidence>
<dbReference type="SMART" id="SM00662">
    <property type="entry name" value="RPOLD"/>
    <property type="match status" value="1"/>
</dbReference>
<comment type="catalytic activity">
    <reaction evidence="10 11">
        <text>RNA(n) + a ribonucleoside 5'-triphosphate = RNA(n+1) + diphosphate</text>
        <dbReference type="Rhea" id="RHEA:21248"/>
        <dbReference type="Rhea" id="RHEA-COMP:14527"/>
        <dbReference type="Rhea" id="RHEA-COMP:17342"/>
        <dbReference type="ChEBI" id="CHEBI:33019"/>
        <dbReference type="ChEBI" id="CHEBI:61557"/>
        <dbReference type="ChEBI" id="CHEBI:140395"/>
        <dbReference type="EC" id="2.7.7.6"/>
    </reaction>
</comment>
<proteinExistence type="inferred from homology"/>
<dbReference type="EMBL" id="CP011021">
    <property type="protein sequence ID" value="AKA49981.1"/>
    <property type="molecule type" value="Genomic_DNA"/>
</dbReference>
<keyword evidence="7 11" id="KW-0804">Transcription</keyword>
<evidence type="ECO:0000256" key="10">
    <source>
        <dbReference type="ARBA" id="ARBA00048552"/>
    </source>
</evidence>
<keyword evidence="5 11" id="KW-0808">Transferase</keyword>
<protein>
    <recommendedName>
        <fullName evidence="3 11">DNA-directed RNA polymerase subunit alpha</fullName>
        <shortName evidence="11">RNAP subunit alpha</shortName>
        <ecNumber evidence="2 11">2.7.7.6</ecNumber>
    </recommendedName>
    <alternativeName>
        <fullName evidence="9 11">RNA polymerase subunit alpha</fullName>
    </alternativeName>
    <alternativeName>
        <fullName evidence="8 11">Transcriptase subunit alpha</fullName>
    </alternativeName>
</protein>
<feature type="region of interest" description="Alpha C-terminal domain (alpha-CTD)" evidence="11">
    <location>
        <begin position="268"/>
        <end position="336"/>
    </location>
</feature>
<dbReference type="KEGG" id="mgb:VO56_01800"/>
<evidence type="ECO:0000256" key="7">
    <source>
        <dbReference type="ARBA" id="ARBA00023163"/>
    </source>
</evidence>
<sequence length="336" mass="38259">MEKMRKLDYLEIPSIRETNDYETTFSLKNLERGFGNTLGVALRRVLLSSVTSLAPFAVRIEGVEHEFGVIKDVKEDIPQILMNLRNVRFNYNPEIIQEDEFVKVVLNTEDFTGTTITSRQLEAVDNPTVEVTDHSIHIAEVSSPEALKLEIFLRSGRGYVSFEENKKFIDKHITELNSHIKKGQFIAVDSNFSPIKKVKYEVSELNSSSPKIEEALDFTITTDGTIKAKDALKEACEILIAHFKVIGAVENMNIELFKEEEKPKEDDKDDDININQLNLSVRSLNALKRIGKTKLSEVAQLTYEQLEATKNLGKKSLDEIVEKLNEYGYKLREEGE</sequence>
<dbReference type="GO" id="GO:0003899">
    <property type="term" value="F:DNA-directed RNA polymerase activity"/>
    <property type="evidence" value="ECO:0007669"/>
    <property type="project" value="UniProtKB-UniRule"/>
</dbReference>
<comment type="similarity">
    <text evidence="1 11">Belongs to the RNA polymerase alpha chain family.</text>
</comment>
<evidence type="ECO:0000256" key="1">
    <source>
        <dbReference type="ARBA" id="ARBA00007123"/>
    </source>
</evidence>
<dbReference type="HOGENOM" id="CLU_053084_0_1_14"/>
<dbReference type="PATRIC" id="fig|29556.3.peg.366"/>
<keyword evidence="4 11" id="KW-0240">DNA-directed RNA polymerase</keyword>
<dbReference type="InterPro" id="IPR011773">
    <property type="entry name" value="DNA-dir_RpoA"/>
</dbReference>
<dbReference type="EC" id="2.7.7.6" evidence="2 11"/>
<evidence type="ECO:0000259" key="12">
    <source>
        <dbReference type="SMART" id="SM00662"/>
    </source>
</evidence>
<dbReference type="InterPro" id="IPR011262">
    <property type="entry name" value="DNA-dir_RNA_pol_insert"/>
</dbReference>
<dbReference type="GO" id="GO:0046983">
    <property type="term" value="F:protein dimerization activity"/>
    <property type="evidence" value="ECO:0007669"/>
    <property type="project" value="InterPro"/>
</dbReference>
<dbReference type="SUPFAM" id="SSF55257">
    <property type="entry name" value="RBP11-like subunits of RNA polymerase"/>
    <property type="match status" value="1"/>
</dbReference>
<dbReference type="GO" id="GO:0006351">
    <property type="term" value="P:DNA-templated transcription"/>
    <property type="evidence" value="ECO:0007669"/>
    <property type="project" value="UniProtKB-UniRule"/>
</dbReference>
<feature type="region of interest" description="Alpha N-terminal domain (alpha-NTD)" evidence="11">
    <location>
        <begin position="1"/>
        <end position="255"/>
    </location>
</feature>
<dbReference type="InterPro" id="IPR036643">
    <property type="entry name" value="RNApol_insert_sf"/>
</dbReference>
<gene>
    <name evidence="11" type="primary">rpoA</name>
    <name evidence="13" type="ORF">VO56_01800</name>
</gene>
<evidence type="ECO:0000256" key="8">
    <source>
        <dbReference type="ARBA" id="ARBA00032524"/>
    </source>
</evidence>
<dbReference type="Pfam" id="PF01193">
    <property type="entry name" value="RNA_pol_L"/>
    <property type="match status" value="1"/>
</dbReference>